<dbReference type="SUPFAM" id="SSF53756">
    <property type="entry name" value="UDP-Glycosyltransferase/glycogen phosphorylase"/>
    <property type="match status" value="1"/>
</dbReference>
<proteinExistence type="predicted"/>
<evidence type="ECO:0000313" key="4">
    <source>
        <dbReference type="EMBL" id="QHR93105.1"/>
    </source>
</evidence>
<keyword evidence="2" id="KW-0472">Membrane</keyword>
<protein>
    <submittedName>
        <fullName evidence="4">Glycosyltransferase Gtf1</fullName>
    </submittedName>
</protein>
<organism evidence="4">
    <name type="scientific">Enterobacter cloacae</name>
    <dbReference type="NCBI Taxonomy" id="550"/>
    <lineage>
        <taxon>Bacteria</taxon>
        <taxon>Pseudomonadati</taxon>
        <taxon>Pseudomonadota</taxon>
        <taxon>Gammaproteobacteria</taxon>
        <taxon>Enterobacterales</taxon>
        <taxon>Enterobacteriaceae</taxon>
        <taxon>Enterobacter</taxon>
        <taxon>Enterobacter cloacae complex</taxon>
    </lineage>
</organism>
<keyword evidence="2" id="KW-0812">Transmembrane</keyword>
<dbReference type="Pfam" id="PF00534">
    <property type="entry name" value="Glycos_transf_1"/>
    <property type="match status" value="1"/>
</dbReference>
<feature type="transmembrane region" description="Helical" evidence="2">
    <location>
        <begin position="6"/>
        <end position="25"/>
    </location>
</feature>
<dbReference type="AlphaFoldDB" id="A0A6B9XVS5"/>
<dbReference type="PANTHER" id="PTHR46401:SF2">
    <property type="entry name" value="GLYCOSYLTRANSFERASE WBBK-RELATED"/>
    <property type="match status" value="1"/>
</dbReference>
<dbReference type="EMBL" id="MK595716">
    <property type="protein sequence ID" value="QHR93105.1"/>
    <property type="molecule type" value="Genomic_DNA"/>
</dbReference>
<dbReference type="Gene3D" id="3.40.50.2000">
    <property type="entry name" value="Glycogen Phosphorylase B"/>
    <property type="match status" value="1"/>
</dbReference>
<feature type="domain" description="Glycosyl transferase family 1" evidence="3">
    <location>
        <begin position="191"/>
        <end position="353"/>
    </location>
</feature>
<keyword evidence="1 4" id="KW-0808">Transferase</keyword>
<name>A0A6B9XVS5_ENTCL</name>
<dbReference type="PANTHER" id="PTHR46401">
    <property type="entry name" value="GLYCOSYLTRANSFERASE WBBK-RELATED"/>
    <property type="match status" value="1"/>
</dbReference>
<accession>A0A6B9XVS5</accession>
<dbReference type="GO" id="GO:0009103">
    <property type="term" value="P:lipopolysaccharide biosynthetic process"/>
    <property type="evidence" value="ECO:0007669"/>
    <property type="project" value="TreeGrafter"/>
</dbReference>
<evidence type="ECO:0000256" key="1">
    <source>
        <dbReference type="ARBA" id="ARBA00022679"/>
    </source>
</evidence>
<reference evidence="4" key="1">
    <citation type="submission" date="2019-03" db="EMBL/GenBank/DDBJ databases">
        <title>Genetic characterization of the O-antigen and development of a molecular serotyping scheme for Enterobacter cloacae.</title>
        <authorList>
            <person name="Li Y."/>
            <person name="Huang J."/>
            <person name="Wang X."/>
            <person name="Xu C."/>
            <person name="Han T."/>
            <person name="Guo X."/>
        </authorList>
    </citation>
    <scope>NUCLEOTIDE SEQUENCE</scope>
    <source>
        <strain evidence="4">NCTC 11573</strain>
    </source>
</reference>
<evidence type="ECO:0000256" key="2">
    <source>
        <dbReference type="SAM" id="Phobius"/>
    </source>
</evidence>
<evidence type="ECO:0000259" key="3">
    <source>
        <dbReference type="Pfam" id="PF00534"/>
    </source>
</evidence>
<dbReference type="InterPro" id="IPR001296">
    <property type="entry name" value="Glyco_trans_1"/>
</dbReference>
<sequence length="367" mass="42900">MINNEYTYIVVSATALASGGALTILRQFLTHASRDGNKFLVFVPEGLHLPQYDNIVYITNERKGWFKRIYWDWFGCKLFLKKNNINVKKVVSLQNSSLNVPYEQIIYLHQPIPFSEIHSFFKNISLDNLKLFLYKNFYSYFIFKFIDESTVFVVQTDWMRNGVLKQCKNLSLEKVEVIKPDIKAFATSLQDELYDKEENSLLYPATPLSYKNHMIILKAISLLKKTYGKHDIKFKVTFNKGLYKNFDEYITHHALEDNVEYLGVLSYTDLQKMYAKATLVVFPSYIESYGLPLIEAASLGKKIICSDLPYSRDVLSEYEGAIYVSYNSEEEWAQALYTALQQGSDYHYIKYENDNRSSWPQFFELLK</sequence>
<dbReference type="GO" id="GO:0016757">
    <property type="term" value="F:glycosyltransferase activity"/>
    <property type="evidence" value="ECO:0007669"/>
    <property type="project" value="InterPro"/>
</dbReference>
<keyword evidence="2" id="KW-1133">Transmembrane helix</keyword>